<evidence type="ECO:0008006" key="4">
    <source>
        <dbReference type="Google" id="ProtNLM"/>
    </source>
</evidence>
<keyword evidence="3" id="KW-1185">Reference proteome</keyword>
<organism evidence="2 3">
    <name type="scientific">Streptomyces viridosporus T7A</name>
    <dbReference type="NCBI Taxonomy" id="665577"/>
    <lineage>
        <taxon>Bacteria</taxon>
        <taxon>Bacillati</taxon>
        <taxon>Actinomycetota</taxon>
        <taxon>Actinomycetes</taxon>
        <taxon>Kitasatosporales</taxon>
        <taxon>Streptomycetaceae</taxon>
        <taxon>Streptomyces</taxon>
    </lineage>
</organism>
<evidence type="ECO:0000256" key="1">
    <source>
        <dbReference type="SAM" id="MobiDB-lite"/>
    </source>
</evidence>
<dbReference type="EMBL" id="CP023700">
    <property type="protein sequence ID" value="QEU84013.1"/>
    <property type="molecule type" value="Genomic_DNA"/>
</dbReference>
<dbReference type="Proteomes" id="UP000327143">
    <property type="component" value="Chromosome"/>
</dbReference>
<feature type="compositionally biased region" description="Basic residues" evidence="1">
    <location>
        <begin position="37"/>
        <end position="46"/>
    </location>
</feature>
<feature type="region of interest" description="Disordered" evidence="1">
    <location>
        <begin position="1"/>
        <end position="64"/>
    </location>
</feature>
<accession>A0ABX6AB89</accession>
<evidence type="ECO:0000313" key="3">
    <source>
        <dbReference type="Proteomes" id="UP000327143"/>
    </source>
</evidence>
<name>A0ABX6AB89_STRVD</name>
<gene>
    <name evidence="2" type="ORF">CP969_04435</name>
</gene>
<evidence type="ECO:0000313" key="2">
    <source>
        <dbReference type="EMBL" id="QEU84013.1"/>
    </source>
</evidence>
<sequence>MPRGSSRAWNASASAGRPGGGHPRTRPDHLGGDKAYSSRRNRRHLRQGQIKRALPEPKGSRAVATGSDERAYVFRGAVVASVRLRS</sequence>
<reference evidence="2 3" key="1">
    <citation type="submission" date="2017-09" db="EMBL/GenBank/DDBJ databases">
        <authorList>
            <person name="Lee N."/>
            <person name="Cho B.-K."/>
        </authorList>
    </citation>
    <scope>NUCLEOTIDE SEQUENCE [LARGE SCALE GENOMIC DNA]</scope>
    <source>
        <strain evidence="2 3">ATCC 39115</strain>
    </source>
</reference>
<proteinExistence type="predicted"/>
<protein>
    <recommendedName>
        <fullName evidence="4">Transposase</fullName>
    </recommendedName>
</protein>